<dbReference type="PANTHER" id="PTHR11920:SF335">
    <property type="entry name" value="GUANYLATE CYCLASE"/>
    <property type="match status" value="1"/>
</dbReference>
<dbReference type="STRING" id="1513793.SAMN06296036_10588"/>
<keyword evidence="5 8" id="KW-0472">Membrane</keyword>
<evidence type="ECO:0000259" key="9">
    <source>
        <dbReference type="PROSITE" id="PS50125"/>
    </source>
</evidence>
<evidence type="ECO:0000256" key="3">
    <source>
        <dbReference type="ARBA" id="ARBA00022741"/>
    </source>
</evidence>
<evidence type="ECO:0000256" key="5">
    <source>
        <dbReference type="ARBA" id="ARBA00023136"/>
    </source>
</evidence>
<feature type="transmembrane region" description="Helical" evidence="8">
    <location>
        <begin position="180"/>
        <end position="197"/>
    </location>
</feature>
<gene>
    <name evidence="10" type="ORF">SAMN06296036_10588</name>
</gene>
<dbReference type="PROSITE" id="PS00452">
    <property type="entry name" value="GUANYLATE_CYCLASE_1"/>
    <property type="match status" value="1"/>
</dbReference>
<dbReference type="CDD" id="cd07302">
    <property type="entry name" value="CHD"/>
    <property type="match status" value="1"/>
</dbReference>
<feature type="transmembrane region" description="Helical" evidence="8">
    <location>
        <begin position="123"/>
        <end position="142"/>
    </location>
</feature>
<feature type="transmembrane region" description="Helical" evidence="8">
    <location>
        <begin position="69"/>
        <end position="88"/>
    </location>
</feature>
<sequence length="437" mass="49248">MKDQALRKIGAMHPATLAFESAEMEDDYSLYLANKRIFLNRVAIVLAVVMYASFFIVDVLLAVDYMEAQALIRLVIVPASLLFVLGTTWSSHYPKFGERLIAFPLFVGTLGHVPMALLNGSFYASGFFSFALGLMLLYNFLLSGIRFRYSLLIGLVIVGSYEWIEFGLSQNKVEDVVTNHFFMISVYALGVISHYVLERFSRMEFLYRLERESFIDQVNREKVKSEKLLENILPKKIAFELKNTGRVEAQKFDHVTVMFIDIVGFTKLTTQVPADVLVGGLHEFFSAIDRIIRKYNLEKLKTVGDGYLCAGGVPRKSETHALDCCLAAQEILEYVKARHSEKFPIQIRVGINTGMVMAGIVGLDKFAYDIWGDAVNTACRLEQVCEPNQINISGSTRAAIHENFLTESRGLLPLKGKGLYHMYYLCERRGGEELASA</sequence>
<keyword evidence="6 7" id="KW-0456">Lyase</keyword>
<evidence type="ECO:0000256" key="6">
    <source>
        <dbReference type="ARBA" id="ARBA00023239"/>
    </source>
</evidence>
<feature type="transmembrane region" description="Helical" evidence="8">
    <location>
        <begin position="100"/>
        <end position="117"/>
    </location>
</feature>
<dbReference type="AlphaFoldDB" id="A0A1Y6BI29"/>
<accession>A0A1Y6BI29</accession>
<evidence type="ECO:0000256" key="7">
    <source>
        <dbReference type="RuleBase" id="RU000405"/>
    </source>
</evidence>
<dbReference type="Gene3D" id="3.30.70.1230">
    <property type="entry name" value="Nucleotide cyclase"/>
    <property type="match status" value="1"/>
</dbReference>
<evidence type="ECO:0000256" key="8">
    <source>
        <dbReference type="SAM" id="Phobius"/>
    </source>
</evidence>
<dbReference type="GO" id="GO:0009190">
    <property type="term" value="P:cyclic nucleotide biosynthetic process"/>
    <property type="evidence" value="ECO:0007669"/>
    <property type="project" value="InterPro"/>
</dbReference>
<evidence type="ECO:0000256" key="1">
    <source>
        <dbReference type="ARBA" id="ARBA00004370"/>
    </source>
</evidence>
<comment type="similarity">
    <text evidence="7">Belongs to the adenylyl cyclase class-4/guanylyl cyclase family.</text>
</comment>
<feature type="domain" description="Guanylate cyclase" evidence="9">
    <location>
        <begin position="256"/>
        <end position="382"/>
    </location>
</feature>
<evidence type="ECO:0000256" key="4">
    <source>
        <dbReference type="ARBA" id="ARBA00022989"/>
    </source>
</evidence>
<reference evidence="11" key="1">
    <citation type="submission" date="2017-04" db="EMBL/GenBank/DDBJ databases">
        <authorList>
            <person name="Varghese N."/>
            <person name="Submissions S."/>
        </authorList>
    </citation>
    <scope>NUCLEOTIDE SEQUENCE [LARGE SCALE GENOMIC DNA]</scope>
    <source>
        <strain evidence="11">RKEM611</strain>
    </source>
</reference>
<dbReference type="GO" id="GO:0004016">
    <property type="term" value="F:adenylate cyclase activity"/>
    <property type="evidence" value="ECO:0007669"/>
    <property type="project" value="UniProtKB-ARBA"/>
</dbReference>
<keyword evidence="2 8" id="KW-0812">Transmembrane</keyword>
<dbReference type="Pfam" id="PF00211">
    <property type="entry name" value="Guanylate_cyc"/>
    <property type="match status" value="1"/>
</dbReference>
<dbReference type="PANTHER" id="PTHR11920">
    <property type="entry name" value="GUANYLYL CYCLASE"/>
    <property type="match status" value="1"/>
</dbReference>
<evidence type="ECO:0000313" key="10">
    <source>
        <dbReference type="EMBL" id="SMF11447.1"/>
    </source>
</evidence>
<dbReference type="RefSeq" id="WP_132317517.1">
    <property type="nucleotide sequence ID" value="NZ_FWZT01000005.1"/>
</dbReference>
<dbReference type="OrthoDB" id="315417at2"/>
<dbReference type="InterPro" id="IPR029787">
    <property type="entry name" value="Nucleotide_cyclase"/>
</dbReference>
<keyword evidence="3" id="KW-0547">Nucleotide-binding</keyword>
<feature type="transmembrane region" description="Helical" evidence="8">
    <location>
        <begin position="149"/>
        <end position="168"/>
    </location>
</feature>
<keyword evidence="4 8" id="KW-1133">Transmembrane helix</keyword>
<name>A0A1Y6BI29_9BACT</name>
<organism evidence="10 11">
    <name type="scientific">Pseudobacteriovorax antillogorgiicola</name>
    <dbReference type="NCBI Taxonomy" id="1513793"/>
    <lineage>
        <taxon>Bacteria</taxon>
        <taxon>Pseudomonadati</taxon>
        <taxon>Bdellovibrionota</taxon>
        <taxon>Oligoflexia</taxon>
        <taxon>Oligoflexales</taxon>
        <taxon>Pseudobacteriovoracaceae</taxon>
        <taxon>Pseudobacteriovorax</taxon>
    </lineage>
</organism>
<dbReference type="InterPro" id="IPR050401">
    <property type="entry name" value="Cyclic_nucleotide_synthase"/>
</dbReference>
<dbReference type="EMBL" id="FWZT01000005">
    <property type="protein sequence ID" value="SMF11447.1"/>
    <property type="molecule type" value="Genomic_DNA"/>
</dbReference>
<comment type="subcellular location">
    <subcellularLocation>
        <location evidence="1">Membrane</location>
    </subcellularLocation>
</comment>
<dbReference type="PROSITE" id="PS50125">
    <property type="entry name" value="GUANYLATE_CYCLASE_2"/>
    <property type="match status" value="1"/>
</dbReference>
<dbReference type="GO" id="GO:0000166">
    <property type="term" value="F:nucleotide binding"/>
    <property type="evidence" value="ECO:0007669"/>
    <property type="project" value="UniProtKB-KW"/>
</dbReference>
<keyword evidence="11" id="KW-1185">Reference proteome</keyword>
<protein>
    <submittedName>
        <fullName evidence="10">Adenylate cyclase, class 3</fullName>
    </submittedName>
</protein>
<proteinExistence type="inferred from homology"/>
<dbReference type="GO" id="GO:0016020">
    <property type="term" value="C:membrane"/>
    <property type="evidence" value="ECO:0007669"/>
    <property type="project" value="UniProtKB-SubCell"/>
</dbReference>
<dbReference type="Proteomes" id="UP000192907">
    <property type="component" value="Unassembled WGS sequence"/>
</dbReference>
<evidence type="ECO:0000313" key="11">
    <source>
        <dbReference type="Proteomes" id="UP000192907"/>
    </source>
</evidence>
<dbReference type="SUPFAM" id="SSF55073">
    <property type="entry name" value="Nucleotide cyclase"/>
    <property type="match status" value="1"/>
</dbReference>
<evidence type="ECO:0000256" key="2">
    <source>
        <dbReference type="ARBA" id="ARBA00022692"/>
    </source>
</evidence>
<dbReference type="InterPro" id="IPR018297">
    <property type="entry name" value="A/G_cyclase_CS"/>
</dbReference>
<dbReference type="GO" id="GO:0035556">
    <property type="term" value="P:intracellular signal transduction"/>
    <property type="evidence" value="ECO:0007669"/>
    <property type="project" value="InterPro"/>
</dbReference>
<dbReference type="SMART" id="SM00044">
    <property type="entry name" value="CYCc"/>
    <property type="match status" value="1"/>
</dbReference>
<feature type="transmembrane region" description="Helical" evidence="8">
    <location>
        <begin position="42"/>
        <end position="63"/>
    </location>
</feature>
<dbReference type="InterPro" id="IPR001054">
    <property type="entry name" value="A/G_cyclase"/>
</dbReference>